<protein>
    <submittedName>
        <fullName evidence="2">Uncharacterized protein</fullName>
    </submittedName>
</protein>
<name>A0A2H6N1N3_9SAUR</name>
<sequence length="109" mass="11496">MLLAVAKCGWGHLEIPLGCSVLATPALLCEDRSKEEAPGSSWLELRRTPPPPDMGSGLLGARRGSGEPLAKILQGSESTNNLRKTSSKGKLLIGLIELLGVGPRAFHTL</sequence>
<dbReference type="AlphaFoldDB" id="A0A2H6N1N3"/>
<reference evidence="2" key="2">
    <citation type="submission" date="2017-12" db="EMBL/GenBank/DDBJ databases">
        <title>Coralsnake Venomics: Analyses of Venom Gland Transcriptomes and Proteomes of Six Brazilian Taxa.</title>
        <authorList>
            <person name="Aird S.D."/>
            <person name="Jorge da Silva N."/>
            <person name="Qiu L."/>
            <person name="Villar-Briones A."/>
            <person name="Aparecida-Saddi V."/>
            <person name="Campos-Telles M.P."/>
            <person name="Grau M."/>
            <person name="Mikheyev A.S."/>
        </authorList>
    </citation>
    <scope>NUCLEOTIDE SEQUENCE</scope>
    <source>
        <tissue evidence="2">Venom_gland</tissue>
    </source>
</reference>
<feature type="region of interest" description="Disordered" evidence="1">
    <location>
        <begin position="34"/>
        <end position="64"/>
    </location>
</feature>
<evidence type="ECO:0000313" key="2">
    <source>
        <dbReference type="EMBL" id="LAA22588.1"/>
    </source>
</evidence>
<accession>A0A2H6N1N3</accession>
<evidence type="ECO:0000256" key="1">
    <source>
        <dbReference type="SAM" id="MobiDB-lite"/>
    </source>
</evidence>
<dbReference type="EMBL" id="IACI01039750">
    <property type="protein sequence ID" value="LAA22588.1"/>
    <property type="molecule type" value="Transcribed_RNA"/>
</dbReference>
<organism evidence="2">
    <name type="scientific">Micrurus carvalhoi</name>
    <dbReference type="NCBI Taxonomy" id="3147026"/>
    <lineage>
        <taxon>Eukaryota</taxon>
        <taxon>Metazoa</taxon>
        <taxon>Chordata</taxon>
        <taxon>Craniata</taxon>
        <taxon>Vertebrata</taxon>
        <taxon>Euteleostomi</taxon>
        <taxon>Lepidosauria</taxon>
        <taxon>Squamata</taxon>
        <taxon>Bifurcata</taxon>
        <taxon>Unidentata</taxon>
        <taxon>Episquamata</taxon>
        <taxon>Toxicofera</taxon>
        <taxon>Serpentes</taxon>
        <taxon>Colubroidea</taxon>
        <taxon>Elapidae</taxon>
        <taxon>Elapinae</taxon>
        <taxon>Micrurus</taxon>
    </lineage>
</organism>
<proteinExistence type="predicted"/>
<reference evidence="2" key="1">
    <citation type="submission" date="2017-07" db="EMBL/GenBank/DDBJ databases">
        <authorList>
            <person name="Mikheyev A."/>
            <person name="Grau M."/>
        </authorList>
    </citation>
    <scope>NUCLEOTIDE SEQUENCE</scope>
    <source>
        <tissue evidence="2">Venom_gland</tissue>
    </source>
</reference>